<comment type="caution">
    <text evidence="2">The sequence shown here is derived from an EMBL/GenBank/DDBJ whole genome shotgun (WGS) entry which is preliminary data.</text>
</comment>
<dbReference type="EMBL" id="DWXG01000038">
    <property type="protein sequence ID" value="HJB97918.1"/>
    <property type="molecule type" value="Genomic_DNA"/>
</dbReference>
<organism evidence="2 3">
    <name type="scientific">Candidatus Acutalibacter pullicola</name>
    <dbReference type="NCBI Taxonomy" id="2838417"/>
    <lineage>
        <taxon>Bacteria</taxon>
        <taxon>Bacillati</taxon>
        <taxon>Bacillota</taxon>
        <taxon>Clostridia</taxon>
        <taxon>Eubacteriales</taxon>
        <taxon>Acutalibacteraceae</taxon>
        <taxon>Acutalibacter</taxon>
    </lineage>
</organism>
<protein>
    <submittedName>
        <fullName evidence="2">MBL fold metallo-hydrolase</fullName>
    </submittedName>
</protein>
<dbReference type="AlphaFoldDB" id="A0A9D2MW77"/>
<dbReference type="Proteomes" id="UP000826793">
    <property type="component" value="Unassembled WGS sequence"/>
</dbReference>
<reference evidence="2" key="1">
    <citation type="journal article" date="2021" name="PeerJ">
        <title>Extensive microbial diversity within the chicken gut microbiome revealed by metagenomics and culture.</title>
        <authorList>
            <person name="Gilroy R."/>
            <person name="Ravi A."/>
            <person name="Getino M."/>
            <person name="Pursley I."/>
            <person name="Horton D.L."/>
            <person name="Alikhan N.F."/>
            <person name="Baker D."/>
            <person name="Gharbi K."/>
            <person name="Hall N."/>
            <person name="Watson M."/>
            <person name="Adriaenssens E.M."/>
            <person name="Foster-Nyarko E."/>
            <person name="Jarju S."/>
            <person name="Secka A."/>
            <person name="Antonio M."/>
            <person name="Oren A."/>
            <person name="Chaudhuri R.R."/>
            <person name="La Ragione R."/>
            <person name="Hildebrand F."/>
            <person name="Pallen M.J."/>
        </authorList>
    </citation>
    <scope>NUCLEOTIDE SEQUENCE</scope>
    <source>
        <strain evidence="2">CHK185-1770</strain>
    </source>
</reference>
<evidence type="ECO:0000313" key="3">
    <source>
        <dbReference type="Proteomes" id="UP000826793"/>
    </source>
</evidence>
<gene>
    <name evidence="2" type="ORF">H9710_04980</name>
</gene>
<dbReference type="InterPro" id="IPR001279">
    <property type="entry name" value="Metallo-B-lactamas"/>
</dbReference>
<dbReference type="PANTHER" id="PTHR42951:SF22">
    <property type="entry name" value="METALLO BETA-LACTAMASE SUPERFAMILY LIPOPROTEIN"/>
    <property type="match status" value="1"/>
</dbReference>
<dbReference type="SUPFAM" id="SSF53474">
    <property type="entry name" value="alpha/beta-Hydrolases"/>
    <property type="match status" value="1"/>
</dbReference>
<reference evidence="2" key="2">
    <citation type="submission" date="2021-04" db="EMBL/GenBank/DDBJ databases">
        <authorList>
            <person name="Gilroy R."/>
        </authorList>
    </citation>
    <scope>NUCLEOTIDE SEQUENCE</scope>
    <source>
        <strain evidence="2">CHK185-1770</strain>
    </source>
</reference>
<dbReference type="SMART" id="SM00849">
    <property type="entry name" value="Lactamase_B"/>
    <property type="match status" value="1"/>
</dbReference>
<feature type="domain" description="Metallo-beta-lactamase" evidence="1">
    <location>
        <begin position="171"/>
        <end position="350"/>
    </location>
</feature>
<proteinExistence type="predicted"/>
<dbReference type="Gene3D" id="3.40.50.1820">
    <property type="entry name" value="alpha/beta hydrolase"/>
    <property type="match status" value="1"/>
</dbReference>
<dbReference type="Pfam" id="PF00753">
    <property type="entry name" value="Lactamase_B"/>
    <property type="match status" value="1"/>
</dbReference>
<sequence length="421" mass="46448">MAAVVIPGDHLAPWEEDVGDLVAFLRQQPKLDETRLALTGAPGGANSVWRLASHFPQWFSGVCAVGGYGNPYHVRALKDVPLLAVSVEREDLPSDEEEFLVGVERLVMGLRTAGSRQVECRREGPCSREEAWNRAFLEGDAGEWLLAQDRKKQFQVHWLLPGVWRIDDYFTASCYLVEGRDKALLVDTGMGEGDLAGLTASLTNLPVEVAITHPHLDHMHGIDGFSAVYLHRADREALLQNPQAFPGALSSPSASLPPLLPLDDGARIDLGGDIWVEALELPGHTPHSMVFADGYHRCLFTGDALGSGYIVLLICPEKEALSLVGQYQKALERFSAQLPRLRDYAWLGGHGIQENGCDDRRQQDYLAGCSHYFNPIRAEVVHDMLSLCQALLSGEIPWEQVQKAPDHYCSRGSAGIFFRFS</sequence>
<dbReference type="SUPFAM" id="SSF56281">
    <property type="entry name" value="Metallo-hydrolase/oxidoreductase"/>
    <property type="match status" value="1"/>
</dbReference>
<dbReference type="InterPro" id="IPR050855">
    <property type="entry name" value="NDM-1-like"/>
</dbReference>
<dbReference type="InterPro" id="IPR029058">
    <property type="entry name" value="AB_hydrolase_fold"/>
</dbReference>
<dbReference type="Gene3D" id="3.60.15.10">
    <property type="entry name" value="Ribonuclease Z/Hydroxyacylglutathione hydrolase-like"/>
    <property type="match status" value="1"/>
</dbReference>
<accession>A0A9D2MW77</accession>
<name>A0A9D2MW77_9FIRM</name>
<dbReference type="InterPro" id="IPR036866">
    <property type="entry name" value="RibonucZ/Hydroxyglut_hydro"/>
</dbReference>
<evidence type="ECO:0000259" key="1">
    <source>
        <dbReference type="SMART" id="SM00849"/>
    </source>
</evidence>
<evidence type="ECO:0000313" key="2">
    <source>
        <dbReference type="EMBL" id="HJB97918.1"/>
    </source>
</evidence>
<dbReference type="PANTHER" id="PTHR42951">
    <property type="entry name" value="METALLO-BETA-LACTAMASE DOMAIN-CONTAINING"/>
    <property type="match status" value="1"/>
</dbReference>